<keyword evidence="1" id="KW-0479">Metal-binding</keyword>
<organism evidence="5 6">
    <name type="scientific">Urochloa decumbens</name>
    <dbReference type="NCBI Taxonomy" id="240449"/>
    <lineage>
        <taxon>Eukaryota</taxon>
        <taxon>Viridiplantae</taxon>
        <taxon>Streptophyta</taxon>
        <taxon>Embryophyta</taxon>
        <taxon>Tracheophyta</taxon>
        <taxon>Spermatophyta</taxon>
        <taxon>Magnoliopsida</taxon>
        <taxon>Liliopsida</taxon>
        <taxon>Poales</taxon>
        <taxon>Poaceae</taxon>
        <taxon>PACMAD clade</taxon>
        <taxon>Panicoideae</taxon>
        <taxon>Panicodae</taxon>
        <taxon>Paniceae</taxon>
        <taxon>Melinidinae</taxon>
        <taxon>Urochloa</taxon>
    </lineage>
</organism>
<evidence type="ECO:0000256" key="4">
    <source>
        <dbReference type="SAM" id="Coils"/>
    </source>
</evidence>
<keyword evidence="2" id="KW-0863">Zinc-finger</keyword>
<evidence type="ECO:0000313" key="6">
    <source>
        <dbReference type="Proteomes" id="UP001497457"/>
    </source>
</evidence>
<evidence type="ECO:0000313" key="5">
    <source>
        <dbReference type="EMBL" id="CAL5027707.1"/>
    </source>
</evidence>
<keyword evidence="4" id="KW-0175">Coiled coil</keyword>
<protein>
    <recommendedName>
        <fullName evidence="7">RING-type domain-containing protein</fullName>
    </recommendedName>
</protein>
<evidence type="ECO:0008006" key="7">
    <source>
        <dbReference type="Google" id="ProtNLM"/>
    </source>
</evidence>
<dbReference type="PANTHER" id="PTHR42647:SF20">
    <property type="entry name" value="RING ZINC FINGER DOMAIN SUPERFAMILY PROTEIN-RELATED"/>
    <property type="match status" value="1"/>
</dbReference>
<gene>
    <name evidence="5" type="ORF">URODEC1_LOCUS79527</name>
</gene>
<dbReference type="EMBL" id="OZ075140">
    <property type="protein sequence ID" value="CAL5027707.1"/>
    <property type="molecule type" value="Genomic_DNA"/>
</dbReference>
<dbReference type="InterPro" id="IPR013083">
    <property type="entry name" value="Znf_RING/FYVE/PHD"/>
</dbReference>
<evidence type="ECO:0000256" key="1">
    <source>
        <dbReference type="ARBA" id="ARBA00022723"/>
    </source>
</evidence>
<proteinExistence type="predicted"/>
<evidence type="ECO:0000256" key="2">
    <source>
        <dbReference type="ARBA" id="ARBA00022771"/>
    </source>
</evidence>
<dbReference type="Gene3D" id="3.30.40.10">
    <property type="entry name" value="Zinc/RING finger domain, C3HC4 (zinc finger)"/>
    <property type="match status" value="1"/>
</dbReference>
<dbReference type="Pfam" id="PF13920">
    <property type="entry name" value="zf-C3HC4_3"/>
    <property type="match status" value="1"/>
</dbReference>
<keyword evidence="6" id="KW-1185">Reference proteome</keyword>
<accession>A0ABC9CYD7</accession>
<sequence length="371" mass="38409">MAWRPLTVSLYINRPPTACKPSNCPKCPSISHFHRPPNAFAMAVQARHFPHEFPAVAGSSLFLMDDYAGCAPTAWPRDTTALREFPRSDLACDGDGYGFVPRKRPRLMAAPTAGCFLDEQRAVMAPAAVEGLVAVPPMAGAGEQSRALGSAAASTSGRPISGASAARGVLAWMQSQGDDIDALVALEAERMRAGLEDARRRHAGALLAAACRAASARLRAAELDAERALRRNAELEEKARQVAAECQAWMGVARSHDAVAAGLRATLGQLLQPPCRAAAGAVGGEGDAAEDAQSCCFEEAQLGAGASDCGAASSSMKAAPGTACRSCGGGEACVLLLPCRHLCLCRACEPGVDACPVCAAAKNGSLHVLFS</sequence>
<dbReference type="GO" id="GO:0008270">
    <property type="term" value="F:zinc ion binding"/>
    <property type="evidence" value="ECO:0007669"/>
    <property type="project" value="UniProtKB-KW"/>
</dbReference>
<evidence type="ECO:0000256" key="3">
    <source>
        <dbReference type="ARBA" id="ARBA00022833"/>
    </source>
</evidence>
<keyword evidence="3" id="KW-0862">Zinc</keyword>
<dbReference type="PANTHER" id="PTHR42647">
    <property type="entry name" value="SBP (S-RIBONUCLEASE BINDING PROTEIN) FAMILY PROTEIN"/>
    <property type="match status" value="1"/>
</dbReference>
<name>A0ABC9CYD7_9POAL</name>
<dbReference type="Proteomes" id="UP001497457">
    <property type="component" value="Chromosome 30rd"/>
</dbReference>
<feature type="coiled-coil region" evidence="4">
    <location>
        <begin position="211"/>
        <end position="245"/>
    </location>
</feature>
<dbReference type="AlphaFoldDB" id="A0ABC9CYD7"/>
<dbReference type="CDD" id="cd16649">
    <property type="entry name" value="mRING-HC-C3HC5_CGRF1-like"/>
    <property type="match status" value="1"/>
</dbReference>
<reference evidence="5" key="1">
    <citation type="submission" date="2024-10" db="EMBL/GenBank/DDBJ databases">
        <authorList>
            <person name="Ryan C."/>
        </authorList>
    </citation>
    <scope>NUCLEOTIDE SEQUENCE [LARGE SCALE GENOMIC DNA]</scope>
</reference>